<dbReference type="RefSeq" id="XP_040785767.1">
    <property type="nucleotide sequence ID" value="XM_040931138.1"/>
</dbReference>
<dbReference type="GO" id="GO:0006508">
    <property type="term" value="P:proteolysis"/>
    <property type="evidence" value="ECO:0007669"/>
    <property type="project" value="UniProtKB-KW"/>
</dbReference>
<keyword evidence="5" id="KW-0964">Secreted</keyword>
<dbReference type="GO" id="GO:0005576">
    <property type="term" value="C:extracellular region"/>
    <property type="evidence" value="ECO:0007669"/>
    <property type="project" value="UniProtKB-SubCell"/>
</dbReference>
<evidence type="ECO:0000256" key="3">
    <source>
        <dbReference type="ARBA" id="ARBA00004613"/>
    </source>
</evidence>
<dbReference type="OrthoDB" id="3626597at2759"/>
<dbReference type="PANTHER" id="PTHR11705">
    <property type="entry name" value="PROTEASE FAMILY M14 CARBOXYPEPTIDASE A,B"/>
    <property type="match status" value="1"/>
</dbReference>
<evidence type="ECO:0000256" key="10">
    <source>
        <dbReference type="ARBA" id="ARBA00023180"/>
    </source>
</evidence>
<gene>
    <name evidence="15" type="ORF">K460DRAFT_341090</name>
</gene>
<dbReference type="Proteomes" id="UP000800039">
    <property type="component" value="Unassembled WGS sequence"/>
</dbReference>
<dbReference type="GO" id="GO:0004181">
    <property type="term" value="F:metallocarboxypeptidase activity"/>
    <property type="evidence" value="ECO:0007669"/>
    <property type="project" value="InterPro"/>
</dbReference>
<evidence type="ECO:0000256" key="6">
    <source>
        <dbReference type="ARBA" id="ARBA00022670"/>
    </source>
</evidence>
<dbReference type="GeneID" id="63848390"/>
<comment type="similarity">
    <text evidence="4 13">Belongs to the peptidase M14 family.</text>
</comment>
<dbReference type="PROSITE" id="PS52035">
    <property type="entry name" value="PEPTIDASE_M14"/>
    <property type="match status" value="1"/>
</dbReference>
<proteinExistence type="inferred from homology"/>
<sequence length="523" mass="57687">MRSSVLSVVPFYASLALSDRYASNQNPTVIDTPQVAANFPDVQDVKLLAPAFTDPGSVQPGFANGTSGPTSQSTLEKFVKGLAHGNGWFTYNDKLESEEGRKIPYVTLSNGEKGAKKLRIFIQGGIHGDEPAGDQGVLALLGKFANDSKWTEKVLKKVDLLILPRYNVDGVTYFQRQLASNYDPNRDHAILERDQTRAIRQLQSTFDPHIVTDNHEYTGVNPVAGYIRAQDLLVSANKNQNVNKDIRALNEQFVEDIFAAAKAKGLRVAPYFTTSVRNGTITVEEPNAHAQAIHKGSGNFQTITFLVETRGIRLANQHFQRRVASHIITLETILNKAVDEFDTVYNTIENGRKAFTASTDDIVVAYEQQITNKHLTFISANGTLVDVPVRSRNSDPYIVTLKRSRPKAYVFSRAFSDVAERLHILGVKVNVLEKDFVGTVEALVVENATLATTKFEGVAGTTVKTNATQRAVTIPAGGFYVDTRQKNAGYAFVLLEPEGEASLAYYNKIPLDLGDEYPIFRVL</sequence>
<evidence type="ECO:0000313" key="15">
    <source>
        <dbReference type="EMBL" id="KAF1843204.1"/>
    </source>
</evidence>
<dbReference type="EMBL" id="ML976617">
    <property type="protein sequence ID" value="KAF1843204.1"/>
    <property type="molecule type" value="Genomic_DNA"/>
</dbReference>
<keyword evidence="7" id="KW-0732">Signal</keyword>
<reference evidence="15" key="1">
    <citation type="submission" date="2020-01" db="EMBL/GenBank/DDBJ databases">
        <authorList>
            <consortium name="DOE Joint Genome Institute"/>
            <person name="Haridas S."/>
            <person name="Albert R."/>
            <person name="Binder M."/>
            <person name="Bloem J."/>
            <person name="Labutti K."/>
            <person name="Salamov A."/>
            <person name="Andreopoulos B."/>
            <person name="Baker S.E."/>
            <person name="Barry K."/>
            <person name="Bills G."/>
            <person name="Bluhm B.H."/>
            <person name="Cannon C."/>
            <person name="Castanera R."/>
            <person name="Culley D.E."/>
            <person name="Daum C."/>
            <person name="Ezra D."/>
            <person name="Gonzalez J.B."/>
            <person name="Henrissat B."/>
            <person name="Kuo A."/>
            <person name="Liang C."/>
            <person name="Lipzen A."/>
            <person name="Lutzoni F."/>
            <person name="Magnuson J."/>
            <person name="Mondo S."/>
            <person name="Nolan M."/>
            <person name="Ohm R."/>
            <person name="Pangilinan J."/>
            <person name="Park H.-J."/>
            <person name="Ramirez L."/>
            <person name="Alfaro M."/>
            <person name="Sun H."/>
            <person name="Tritt A."/>
            <person name="Yoshinaga Y."/>
            <person name="Zwiers L.-H."/>
            <person name="Turgeon B.G."/>
            <person name="Goodwin S.B."/>
            <person name="Spatafora J.W."/>
            <person name="Crous P.W."/>
            <person name="Grigoriev I.V."/>
        </authorList>
    </citation>
    <scope>NUCLEOTIDE SEQUENCE</scope>
    <source>
        <strain evidence="15">CBS 394.84</strain>
    </source>
</reference>
<dbReference type="GO" id="GO:0008270">
    <property type="term" value="F:zinc ion binding"/>
    <property type="evidence" value="ECO:0007669"/>
    <property type="project" value="InterPro"/>
</dbReference>
<evidence type="ECO:0000256" key="9">
    <source>
        <dbReference type="ARBA" id="ARBA00023026"/>
    </source>
</evidence>
<dbReference type="PANTHER" id="PTHR11705:SF83">
    <property type="entry name" value="INACTIVE METALLOCARBOXYPEPTIDASE ECM14"/>
    <property type="match status" value="1"/>
</dbReference>
<name>A0A9P4GDE6_9PLEO</name>
<dbReference type="InterPro" id="IPR000834">
    <property type="entry name" value="Peptidase_M14"/>
</dbReference>
<evidence type="ECO:0000256" key="12">
    <source>
        <dbReference type="ARBA" id="ARBA00042017"/>
    </source>
</evidence>
<evidence type="ECO:0000256" key="2">
    <source>
        <dbReference type="ARBA" id="ARBA00003091"/>
    </source>
</evidence>
<comment type="cofactor">
    <cofactor evidence="1">
        <name>Zn(2+)</name>
        <dbReference type="ChEBI" id="CHEBI:29105"/>
    </cofactor>
</comment>
<evidence type="ECO:0000256" key="4">
    <source>
        <dbReference type="ARBA" id="ARBA00005988"/>
    </source>
</evidence>
<accession>A0A9P4GDE6</accession>
<keyword evidence="6" id="KW-0645">Protease</keyword>
<organism evidence="15 16">
    <name type="scientific">Cucurbitaria berberidis CBS 394.84</name>
    <dbReference type="NCBI Taxonomy" id="1168544"/>
    <lineage>
        <taxon>Eukaryota</taxon>
        <taxon>Fungi</taxon>
        <taxon>Dikarya</taxon>
        <taxon>Ascomycota</taxon>
        <taxon>Pezizomycotina</taxon>
        <taxon>Dothideomycetes</taxon>
        <taxon>Pleosporomycetidae</taxon>
        <taxon>Pleosporales</taxon>
        <taxon>Pleosporineae</taxon>
        <taxon>Cucurbitariaceae</taxon>
        <taxon>Cucurbitaria</taxon>
    </lineage>
</organism>
<feature type="domain" description="Peptidase M14" evidence="14">
    <location>
        <begin position="68"/>
        <end position="337"/>
    </location>
</feature>
<feature type="active site" description="Proton donor/acceptor" evidence="13">
    <location>
        <position position="308"/>
    </location>
</feature>
<keyword evidence="9" id="KW-0843">Virulence</keyword>
<comment type="subcellular location">
    <subcellularLocation>
        <location evidence="3">Secreted</location>
    </subcellularLocation>
</comment>
<evidence type="ECO:0000256" key="13">
    <source>
        <dbReference type="PROSITE-ProRule" id="PRU01379"/>
    </source>
</evidence>
<evidence type="ECO:0000259" key="14">
    <source>
        <dbReference type="PROSITE" id="PS52035"/>
    </source>
</evidence>
<evidence type="ECO:0000256" key="7">
    <source>
        <dbReference type="ARBA" id="ARBA00022729"/>
    </source>
</evidence>
<keyword evidence="16" id="KW-1185">Reference proteome</keyword>
<evidence type="ECO:0000256" key="5">
    <source>
        <dbReference type="ARBA" id="ARBA00022525"/>
    </source>
</evidence>
<keyword evidence="10" id="KW-0325">Glycoprotein</keyword>
<protein>
    <recommendedName>
        <fullName evidence="12">Carboxypeptidase M14B</fullName>
    </recommendedName>
    <alternativeName>
        <fullName evidence="11">Carboxypeptidase MCPB</fullName>
    </alternativeName>
</protein>
<evidence type="ECO:0000256" key="11">
    <source>
        <dbReference type="ARBA" id="ARBA00041263"/>
    </source>
</evidence>
<dbReference type="AlphaFoldDB" id="A0A9P4GDE6"/>
<comment type="function">
    <text evidence="2">Extracellular metalloprotease that contributes to pathogenicity.</text>
</comment>
<keyword evidence="8" id="KW-0378">Hydrolase</keyword>
<dbReference type="Gene3D" id="3.40.630.10">
    <property type="entry name" value="Zn peptidases"/>
    <property type="match status" value="1"/>
</dbReference>
<comment type="caution">
    <text evidence="15">The sequence shown here is derived from an EMBL/GenBank/DDBJ whole genome shotgun (WGS) entry which is preliminary data.</text>
</comment>
<evidence type="ECO:0000313" key="16">
    <source>
        <dbReference type="Proteomes" id="UP000800039"/>
    </source>
</evidence>
<dbReference type="Pfam" id="PF00246">
    <property type="entry name" value="Peptidase_M14"/>
    <property type="match status" value="1"/>
</dbReference>
<evidence type="ECO:0000256" key="1">
    <source>
        <dbReference type="ARBA" id="ARBA00001947"/>
    </source>
</evidence>
<dbReference type="SUPFAM" id="SSF53187">
    <property type="entry name" value="Zn-dependent exopeptidases"/>
    <property type="match status" value="1"/>
</dbReference>
<evidence type="ECO:0000256" key="8">
    <source>
        <dbReference type="ARBA" id="ARBA00022801"/>
    </source>
</evidence>